<comment type="caution">
    <text evidence="1">The sequence shown here is derived from an EMBL/GenBank/DDBJ whole genome shotgun (WGS) entry which is preliminary data.</text>
</comment>
<dbReference type="Gene3D" id="3.40.50.12580">
    <property type="match status" value="1"/>
</dbReference>
<dbReference type="RefSeq" id="WP_184060126.1">
    <property type="nucleotide sequence ID" value="NZ_JACIJK010000013.1"/>
</dbReference>
<keyword evidence="2" id="KW-1185">Reference proteome</keyword>
<gene>
    <name evidence="1" type="ORF">FHS94_003531</name>
</gene>
<proteinExistence type="predicted"/>
<evidence type="ECO:0008006" key="3">
    <source>
        <dbReference type="Google" id="ProtNLM"/>
    </source>
</evidence>
<dbReference type="InterPro" id="IPR043148">
    <property type="entry name" value="TagF_C"/>
</dbReference>
<evidence type="ECO:0000313" key="1">
    <source>
        <dbReference type="EMBL" id="MBB5716659.1"/>
    </source>
</evidence>
<evidence type="ECO:0000313" key="2">
    <source>
        <dbReference type="Proteomes" id="UP000546200"/>
    </source>
</evidence>
<organism evidence="1 2">
    <name type="scientific">Sphingomonas aerophila</name>
    <dbReference type="NCBI Taxonomy" id="1344948"/>
    <lineage>
        <taxon>Bacteria</taxon>
        <taxon>Pseudomonadati</taxon>
        <taxon>Pseudomonadota</taxon>
        <taxon>Alphaproteobacteria</taxon>
        <taxon>Sphingomonadales</taxon>
        <taxon>Sphingomonadaceae</taxon>
        <taxon>Sphingomonas</taxon>
    </lineage>
</organism>
<sequence>MKVGFLYNHDALHQISHTAPVIPALLRYPGVEVRVLTSSDEQAARVRALIGAEAAARVRFVPLAIGRGAMTLDRVLRFVAPFRRVATLWQNRAAFAELDVLVVPETTSLLLRERMGLHGLKFVWIPHGAGDRSVGFRAVARQFDLVLLSGRKVRDRMLDAGLVTPDSYRIIGYPKFDTIGAGDPPRLFADNRPTVLYNPHFDPRLSSWYRMGPAILDWFAGQSRFDLVFAPHVMLFQRRIHASVEHRQLHWRPDVAGRHREDPHMIIDQGSDRSVDMTYTRGADIYIGDASSQIYEWIARPRPAIFINAAGLDWRDDPNFAHWHLGEVVETIDQLPSALDRAAADPHRFDAAQRAAFAATFDHTDQPAADRAAAAIVEQFS</sequence>
<dbReference type="Proteomes" id="UP000546200">
    <property type="component" value="Unassembled WGS sequence"/>
</dbReference>
<reference evidence="1 2" key="1">
    <citation type="submission" date="2020-08" db="EMBL/GenBank/DDBJ databases">
        <title>Genomic Encyclopedia of Type Strains, Phase IV (KMG-IV): sequencing the most valuable type-strain genomes for metagenomic binning, comparative biology and taxonomic classification.</title>
        <authorList>
            <person name="Goeker M."/>
        </authorList>
    </citation>
    <scope>NUCLEOTIDE SEQUENCE [LARGE SCALE GENOMIC DNA]</scope>
    <source>
        <strain evidence="1 2">DSM 100044</strain>
    </source>
</reference>
<dbReference type="AlphaFoldDB" id="A0A7W9EVT0"/>
<dbReference type="SUPFAM" id="SSF53756">
    <property type="entry name" value="UDP-Glycosyltransferase/glycogen phosphorylase"/>
    <property type="match status" value="1"/>
</dbReference>
<name>A0A7W9EVT0_9SPHN</name>
<dbReference type="EMBL" id="JACIJK010000013">
    <property type="protein sequence ID" value="MBB5716659.1"/>
    <property type="molecule type" value="Genomic_DNA"/>
</dbReference>
<protein>
    <recommendedName>
        <fullName evidence="3">Glycerophosphotransferase</fullName>
    </recommendedName>
</protein>
<accession>A0A7W9EVT0</accession>